<evidence type="ECO:0000256" key="2">
    <source>
        <dbReference type="ARBA" id="ARBA00022692"/>
    </source>
</evidence>
<evidence type="ECO:0000259" key="6">
    <source>
        <dbReference type="PROSITE" id="PS51469"/>
    </source>
</evidence>
<comment type="subcellular location">
    <subcellularLocation>
        <location evidence="1">Endomembrane system</location>
    </subcellularLocation>
</comment>
<dbReference type="Pfam" id="PF07738">
    <property type="entry name" value="Sad1_UNC"/>
    <property type="match status" value="1"/>
</dbReference>
<evidence type="ECO:0000256" key="1">
    <source>
        <dbReference type="ARBA" id="ARBA00004308"/>
    </source>
</evidence>
<dbReference type="GO" id="GO:0005737">
    <property type="term" value="C:cytoplasm"/>
    <property type="evidence" value="ECO:0007669"/>
    <property type="project" value="TreeGrafter"/>
</dbReference>
<evidence type="ECO:0000313" key="8">
    <source>
        <dbReference type="Proteomes" id="UP001295684"/>
    </source>
</evidence>
<dbReference type="EMBL" id="CAMPGE010004198">
    <property type="protein sequence ID" value="CAI2363045.1"/>
    <property type="molecule type" value="Genomic_DNA"/>
</dbReference>
<keyword evidence="8" id="KW-1185">Reference proteome</keyword>
<comment type="caution">
    <text evidence="7">The sequence shown here is derived from an EMBL/GenBank/DDBJ whole genome shotgun (WGS) entry which is preliminary data.</text>
</comment>
<name>A0AAD1XA58_EUPCR</name>
<dbReference type="InterPro" id="IPR045120">
    <property type="entry name" value="Suco/Slp1-like"/>
</dbReference>
<evidence type="ECO:0000313" key="7">
    <source>
        <dbReference type="EMBL" id="CAI2363045.1"/>
    </source>
</evidence>
<accession>A0AAD1XA58</accession>
<keyword evidence="4 5" id="KW-0472">Membrane</keyword>
<dbReference type="PROSITE" id="PS51469">
    <property type="entry name" value="SUN"/>
    <property type="match status" value="1"/>
</dbReference>
<dbReference type="PANTHER" id="PTHR12953">
    <property type="entry name" value="MEMBRANE PROTEIN CH1 RELATED"/>
    <property type="match status" value="1"/>
</dbReference>
<evidence type="ECO:0000256" key="3">
    <source>
        <dbReference type="ARBA" id="ARBA00022989"/>
    </source>
</evidence>
<dbReference type="AlphaFoldDB" id="A0AAD1XA58"/>
<organism evidence="7 8">
    <name type="scientific">Euplotes crassus</name>
    <dbReference type="NCBI Taxonomy" id="5936"/>
    <lineage>
        <taxon>Eukaryota</taxon>
        <taxon>Sar</taxon>
        <taxon>Alveolata</taxon>
        <taxon>Ciliophora</taxon>
        <taxon>Intramacronucleata</taxon>
        <taxon>Spirotrichea</taxon>
        <taxon>Hypotrichia</taxon>
        <taxon>Euplotida</taxon>
        <taxon>Euplotidae</taxon>
        <taxon>Moneuplotes</taxon>
    </lineage>
</organism>
<protein>
    <recommendedName>
        <fullName evidence="6">SUN domain-containing protein</fullName>
    </recommendedName>
</protein>
<gene>
    <name evidence="7" type="ORF">ECRASSUSDP1_LOCUS4375</name>
</gene>
<dbReference type="InterPro" id="IPR012919">
    <property type="entry name" value="SUN_dom"/>
</dbReference>
<feature type="transmembrane region" description="Helical" evidence="5">
    <location>
        <begin position="427"/>
        <end position="448"/>
    </location>
</feature>
<reference evidence="7" key="1">
    <citation type="submission" date="2023-07" db="EMBL/GenBank/DDBJ databases">
        <authorList>
            <consortium name="AG Swart"/>
            <person name="Singh M."/>
            <person name="Singh A."/>
            <person name="Seah K."/>
            <person name="Emmerich C."/>
        </authorList>
    </citation>
    <scope>NUCLEOTIDE SEQUENCE</scope>
    <source>
        <strain evidence="7">DP1</strain>
    </source>
</reference>
<dbReference type="PANTHER" id="PTHR12953:SF0">
    <property type="entry name" value="SUN DOMAIN-CONTAINING OSSIFICATION FACTOR"/>
    <property type="match status" value="1"/>
</dbReference>
<dbReference type="GO" id="GO:0034975">
    <property type="term" value="P:protein folding in endoplasmic reticulum"/>
    <property type="evidence" value="ECO:0007669"/>
    <property type="project" value="TreeGrafter"/>
</dbReference>
<keyword evidence="2 5" id="KW-0812">Transmembrane</keyword>
<sequence length="543" mass="63502">MAFVLSLLFLDYKYFRPNSIIGNWVTEYYDDISRFEKSFQVEKKFWKYTHEGIELSYYLKDRIATKVKCILFRNCQIDSEQLVNRKVYTSAKKNQECHHNFASSSSGAVLLESPKGATGSGNILKNGKDEYVIIPCSAKKEFVISLSEDTVIEKFQLLSQEEFSSKIEQFDLYGSDTYNSEEPKWEKLGSFIANNEFNGIWQSFKIKKAWIRYIKFEWKTSFGPYTFCTLTQLKVCGRTMVQGLTEDLKSMDLLKEEETPKEDLKDKHPVKTTEFKPLKYIFDDNITQTIIEDIFLFRQPESEFLNLKPGICEVGSILHYLNEKCPPMNNCGVSGVPATIYNPNNDKLSEIFARIFQNLDYKIRQLGNKTTQMFTDLRIEAYHSKQDIKKYCNILKDQKDEHLQFQLEEFKQKLLKQDEMLSKLQSLLYYLIIAIAVMFVLFFGTIILQPCSKAKVPPQPKRSHKKKDNNYAKASPKIPLILEKNIIPEESKSAENDKSPDHFMTPRHRKSILKINKRRKLKKTKTISERFHAGNLKYMQYIE</sequence>
<dbReference type="GO" id="GO:0012505">
    <property type="term" value="C:endomembrane system"/>
    <property type="evidence" value="ECO:0007669"/>
    <property type="project" value="UniProtKB-SubCell"/>
</dbReference>
<keyword evidence="3 5" id="KW-1133">Transmembrane helix</keyword>
<feature type="domain" description="SUN" evidence="6">
    <location>
        <begin position="73"/>
        <end position="240"/>
    </location>
</feature>
<evidence type="ECO:0000256" key="4">
    <source>
        <dbReference type="ARBA" id="ARBA00023136"/>
    </source>
</evidence>
<evidence type="ECO:0000256" key="5">
    <source>
        <dbReference type="SAM" id="Phobius"/>
    </source>
</evidence>
<dbReference type="GO" id="GO:0016020">
    <property type="term" value="C:membrane"/>
    <property type="evidence" value="ECO:0007669"/>
    <property type="project" value="InterPro"/>
</dbReference>
<proteinExistence type="predicted"/>
<dbReference type="Proteomes" id="UP001295684">
    <property type="component" value="Unassembled WGS sequence"/>
</dbReference>
<dbReference type="Gene3D" id="2.60.120.260">
    <property type="entry name" value="Galactose-binding domain-like"/>
    <property type="match status" value="1"/>
</dbReference>